<accession>A0A836C1G8</accession>
<evidence type="ECO:0000256" key="3">
    <source>
        <dbReference type="ARBA" id="ARBA00022614"/>
    </source>
</evidence>
<evidence type="ECO:0000256" key="8">
    <source>
        <dbReference type="ARBA" id="ARBA00023136"/>
    </source>
</evidence>
<keyword evidence="8" id="KW-0472">Membrane</keyword>
<keyword evidence="6" id="KW-0677">Repeat</keyword>
<dbReference type="PANTHER" id="PTHR27000">
    <property type="entry name" value="LEUCINE-RICH REPEAT RECEPTOR-LIKE PROTEIN KINASE FAMILY PROTEIN-RELATED"/>
    <property type="match status" value="1"/>
</dbReference>
<dbReference type="GO" id="GO:0016020">
    <property type="term" value="C:membrane"/>
    <property type="evidence" value="ECO:0007669"/>
    <property type="project" value="UniProtKB-SubCell"/>
</dbReference>
<dbReference type="SUPFAM" id="SSF52047">
    <property type="entry name" value="RNI-like"/>
    <property type="match status" value="1"/>
</dbReference>
<evidence type="ECO:0000256" key="4">
    <source>
        <dbReference type="ARBA" id="ARBA00022692"/>
    </source>
</evidence>
<evidence type="ECO:0000256" key="2">
    <source>
        <dbReference type="ARBA" id="ARBA00004430"/>
    </source>
</evidence>
<evidence type="ECO:0000256" key="6">
    <source>
        <dbReference type="ARBA" id="ARBA00022737"/>
    </source>
</evidence>
<evidence type="ECO:0000256" key="10">
    <source>
        <dbReference type="ARBA" id="ARBA00023180"/>
    </source>
</evidence>
<organism evidence="12 13">
    <name type="scientific">Edaphochlamys debaryana</name>
    <dbReference type="NCBI Taxonomy" id="47281"/>
    <lineage>
        <taxon>Eukaryota</taxon>
        <taxon>Viridiplantae</taxon>
        <taxon>Chlorophyta</taxon>
        <taxon>core chlorophytes</taxon>
        <taxon>Chlorophyceae</taxon>
        <taxon>CS clade</taxon>
        <taxon>Chlamydomonadales</taxon>
        <taxon>Chlamydomonadales incertae sedis</taxon>
        <taxon>Edaphochlamys</taxon>
    </lineage>
</organism>
<keyword evidence="7" id="KW-1133">Transmembrane helix</keyword>
<keyword evidence="3" id="KW-0433">Leucine-rich repeat</keyword>
<feature type="compositionally biased region" description="Low complexity" evidence="11">
    <location>
        <begin position="563"/>
        <end position="577"/>
    </location>
</feature>
<comment type="caution">
    <text evidence="12">The sequence shown here is derived from an EMBL/GenBank/DDBJ whole genome shotgun (WGS) entry which is preliminary data.</text>
</comment>
<dbReference type="AlphaFoldDB" id="A0A836C1G8"/>
<feature type="region of interest" description="Disordered" evidence="11">
    <location>
        <begin position="452"/>
        <end position="504"/>
    </location>
</feature>
<dbReference type="Gene3D" id="3.80.10.10">
    <property type="entry name" value="Ribonuclease Inhibitor"/>
    <property type="match status" value="1"/>
</dbReference>
<reference evidence="12" key="1">
    <citation type="journal article" date="2020" name="bioRxiv">
        <title>Comparative genomics of Chlamydomonas.</title>
        <authorList>
            <person name="Craig R.J."/>
            <person name="Hasan A.R."/>
            <person name="Ness R.W."/>
            <person name="Keightley P.D."/>
        </authorList>
    </citation>
    <scope>NUCLEOTIDE SEQUENCE</scope>
    <source>
        <strain evidence="12">CCAP 11/70</strain>
    </source>
</reference>
<keyword evidence="4" id="KW-0812">Transmembrane</keyword>
<evidence type="ECO:0000256" key="11">
    <source>
        <dbReference type="SAM" id="MobiDB-lite"/>
    </source>
</evidence>
<dbReference type="Pfam" id="PF00560">
    <property type="entry name" value="LRR_1"/>
    <property type="match status" value="2"/>
</dbReference>
<feature type="region of interest" description="Disordered" evidence="11">
    <location>
        <begin position="338"/>
        <end position="358"/>
    </location>
</feature>
<comment type="subcellular location">
    <subcellularLocation>
        <location evidence="2">Cytoplasm</location>
        <location evidence="2">Cytoskeleton</location>
        <location evidence="2">Cilium axoneme</location>
    </subcellularLocation>
    <subcellularLocation>
        <location evidence="1">Membrane</location>
        <topology evidence="1">Single-pass membrane protein</topology>
    </subcellularLocation>
</comment>
<feature type="region of interest" description="Disordered" evidence="11">
    <location>
        <begin position="535"/>
        <end position="694"/>
    </location>
</feature>
<evidence type="ECO:0000313" key="13">
    <source>
        <dbReference type="Proteomes" id="UP000612055"/>
    </source>
</evidence>
<keyword evidence="10" id="KW-0325">Glycoprotein</keyword>
<dbReference type="InterPro" id="IPR001611">
    <property type="entry name" value="Leu-rich_rpt"/>
</dbReference>
<gene>
    <name evidence="12" type="ORF">HYH03_006462</name>
</gene>
<evidence type="ECO:0000256" key="1">
    <source>
        <dbReference type="ARBA" id="ARBA00004167"/>
    </source>
</evidence>
<feature type="compositionally biased region" description="Basic and acidic residues" evidence="11">
    <location>
        <begin position="222"/>
        <end position="234"/>
    </location>
</feature>
<keyword evidence="5" id="KW-0732">Signal</keyword>
<dbReference type="OrthoDB" id="552025at2759"/>
<proteinExistence type="predicted"/>
<dbReference type="InterPro" id="IPR032675">
    <property type="entry name" value="LRR_dom_sf"/>
</dbReference>
<dbReference type="EMBL" id="JAEHOE010000024">
    <property type="protein sequence ID" value="KAG2495519.1"/>
    <property type="molecule type" value="Genomic_DNA"/>
</dbReference>
<name>A0A836C1G8_9CHLO</name>
<evidence type="ECO:0000256" key="5">
    <source>
        <dbReference type="ARBA" id="ARBA00022729"/>
    </source>
</evidence>
<keyword evidence="13" id="KW-1185">Reference proteome</keyword>
<feature type="compositionally biased region" description="Acidic residues" evidence="11">
    <location>
        <begin position="641"/>
        <end position="654"/>
    </location>
</feature>
<feature type="region of interest" description="Disordered" evidence="11">
    <location>
        <begin position="222"/>
        <end position="270"/>
    </location>
</feature>
<evidence type="ECO:0000256" key="9">
    <source>
        <dbReference type="ARBA" id="ARBA00023170"/>
    </source>
</evidence>
<feature type="compositionally biased region" description="Low complexity" evidence="11">
    <location>
        <begin position="584"/>
        <end position="599"/>
    </location>
</feature>
<evidence type="ECO:0000256" key="7">
    <source>
        <dbReference type="ARBA" id="ARBA00022989"/>
    </source>
</evidence>
<evidence type="ECO:0000313" key="12">
    <source>
        <dbReference type="EMBL" id="KAG2495519.1"/>
    </source>
</evidence>
<dbReference type="Proteomes" id="UP000612055">
    <property type="component" value="Unassembled WGS sequence"/>
</dbReference>
<feature type="compositionally biased region" description="Gly residues" evidence="11">
    <location>
        <begin position="461"/>
        <end position="479"/>
    </location>
</feature>
<keyword evidence="9" id="KW-0675">Receptor</keyword>
<sequence length="694" mass="70147">MSCVRSEPGGPCSGPFPVPLRGGLPLYTPELPRLVSLDLSGNDGALNGGLPLTAWRGDWPSLQYLNVSGCGMSGSLPYDWSPLPALAVLDLSRNRLTGMLPPGLSSLSQLRWLSVAYNDGLSGTLPPAWGVGLRQLQSLDARGVCRLCGSSNMFVALSTALTDGTHVDGRCRPDECDGSWSGSPKDLGLQDVFRGVIASLAAVMGLAGIVLVVRRVRECSARGADSRRESEGGSRDGFGAVAGGGDRPFRGRSSADGADGARSQPRKKGSTANAVPLYTIEFLEDGSYKWGLEVTVPQRGRNGSRRRVMAPVRLPEPAPLSTPPPAVVEPVASSAPLPDVEAPALGPGAPSSGVAAAPSNTVRPLPTAASLATPEDLRAILAIPWPRLVAPLEPMQPEAEAETSLVPDANSADSPGRLKVLGEVLKAARPPDAVFLMPDGQTLCLGRRDRALSPAERTEGGDGPTGKGADAGIGAGSSGTGAAAGAVRADGDGAEEEGAREVDPLDIMLLFTETRAAALAAVARRAAEAAAAEASSAASSVPSGYSHATGAHSKGGCGLVDDSGSGSMSGGSSSRTGPRGGSSGSDMGASDSGSNSGDGASSGGRTPRPRAAGDVEMSGVAAGQEGAGARPTLGWSISASLEEEDGEGEEEEEERGPVRRGSTQDLQGPAPGAPREGDGRSGGDDGTQTGRAQA</sequence>
<dbReference type="GO" id="GO:0005930">
    <property type="term" value="C:axoneme"/>
    <property type="evidence" value="ECO:0007669"/>
    <property type="project" value="UniProtKB-SubCell"/>
</dbReference>
<protein>
    <submittedName>
        <fullName evidence="12">Uncharacterized protein</fullName>
    </submittedName>
</protein>